<dbReference type="AlphaFoldDB" id="I0IQ43"/>
<dbReference type="Gene3D" id="3.40.50.300">
    <property type="entry name" value="P-loop containing nucleotide triphosphate hydrolases"/>
    <property type="match status" value="1"/>
</dbReference>
<name>I0IQ43_LEPFC</name>
<evidence type="ECO:0000256" key="2">
    <source>
        <dbReference type="ARBA" id="ARBA00008959"/>
    </source>
</evidence>
<dbReference type="InterPro" id="IPR032423">
    <property type="entry name" value="AAA_assoc_2"/>
</dbReference>
<dbReference type="PATRIC" id="fig|1162668.3.peg.2032"/>
<dbReference type="Pfam" id="PF00004">
    <property type="entry name" value="AAA"/>
    <property type="match status" value="1"/>
</dbReference>
<sequence length="425" mass="46548">MKSIFGDGPPSLPFATLAARLWPESLDGPLGFIGQDVSKEGGVLRHVLETGFLRSLVLYGPPGCGKSAFIHLFFKLHKVCQTTLRGSETSASEIRQSIDRAKGDRKAGSRHVLVVEEIDRLGKTHQDLLIAPVDEGDIILIGLSNENPLRTFLPALASRVLSIKFRPLVPEEIGQILDRAILFLSGQSGRPVVISGSGRKLLLERSGGDARRMLGALEWAFEMDRSHSDQKEVVIAEASLLNGMGQTGGLYLDRENHFDLISSFIKSVRNHDPNGALHWLSRMIESGEDPLYIARRLIILASEDIGLAEPFALTMATSCLAAVSAIGLPEARIILSETTIYLALSPKSNAAYKAIDRSIQAVRDGFLPPVPIYFKREGKSSYLYPPDQPKGISPQRSIPPEHNYYQPGQSGWEKGLHSRNGEEAD</sequence>
<evidence type="ECO:0000256" key="3">
    <source>
        <dbReference type="ARBA" id="ARBA00020776"/>
    </source>
</evidence>
<comment type="function">
    <text evidence="1">DNA-dependent ATPase that plays important roles in cellular responses to stalled DNA replication processes.</text>
</comment>
<reference evidence="8 9" key="1">
    <citation type="journal article" date="2012" name="J. Bacteriol.">
        <title>Complete Genome Sequence of Leptospirillum ferrooxidans Strain C2-3, Isolated from a Fresh Volcanic Ash Deposit on the Island of Miyake, Japan.</title>
        <authorList>
            <person name="Fujimura R."/>
            <person name="Sato Y."/>
            <person name="Nishizawa T."/>
            <person name="Oshima K."/>
            <person name="Kim S.-W."/>
            <person name="Hattori M."/>
            <person name="Kamijo T."/>
            <person name="Ohta H."/>
        </authorList>
    </citation>
    <scope>NUCLEOTIDE SEQUENCE [LARGE SCALE GENOMIC DNA]</scope>
    <source>
        <strain evidence="8 9">C2-3</strain>
    </source>
</reference>
<evidence type="ECO:0000256" key="4">
    <source>
        <dbReference type="ARBA" id="ARBA00022741"/>
    </source>
</evidence>
<dbReference type="SMART" id="SM00382">
    <property type="entry name" value="AAA"/>
    <property type="match status" value="1"/>
</dbReference>
<dbReference type="GO" id="GO:0008047">
    <property type="term" value="F:enzyme activator activity"/>
    <property type="evidence" value="ECO:0007669"/>
    <property type="project" value="TreeGrafter"/>
</dbReference>
<reference evidence="9" key="2">
    <citation type="submission" date="2012-03" db="EMBL/GenBank/DDBJ databases">
        <title>The complete genome sequence of the pioneer microbe on fresh volcanic deposit, Leptospirillum ferrooxidans strain C2-3.</title>
        <authorList>
            <person name="Fujimura R."/>
            <person name="Sato Y."/>
            <person name="Nishizawa T."/>
            <person name="Nanba K."/>
            <person name="Oshima K."/>
            <person name="Hattori M."/>
            <person name="Kamijo T."/>
            <person name="Ohta H."/>
        </authorList>
    </citation>
    <scope>NUCLEOTIDE SEQUENCE [LARGE SCALE GENOMIC DNA]</scope>
    <source>
        <strain evidence="9">C2-3</strain>
    </source>
</reference>
<evidence type="ECO:0000256" key="6">
    <source>
        <dbReference type="SAM" id="MobiDB-lite"/>
    </source>
</evidence>
<dbReference type="SUPFAM" id="SSF52540">
    <property type="entry name" value="P-loop containing nucleoside triphosphate hydrolases"/>
    <property type="match status" value="1"/>
</dbReference>
<evidence type="ECO:0000313" key="8">
    <source>
        <dbReference type="EMBL" id="BAM07392.1"/>
    </source>
</evidence>
<dbReference type="PANTHER" id="PTHR13779">
    <property type="entry name" value="WERNER HELICASE-INTERACTING PROTEIN 1 FAMILY MEMBER"/>
    <property type="match status" value="1"/>
</dbReference>
<dbReference type="GO" id="GO:0005524">
    <property type="term" value="F:ATP binding"/>
    <property type="evidence" value="ECO:0007669"/>
    <property type="project" value="UniProtKB-KW"/>
</dbReference>
<keyword evidence="5" id="KW-0067">ATP-binding</keyword>
<dbReference type="Proteomes" id="UP000007382">
    <property type="component" value="Chromosome"/>
</dbReference>
<feature type="region of interest" description="Disordered" evidence="6">
    <location>
        <begin position="381"/>
        <end position="425"/>
    </location>
</feature>
<dbReference type="KEGG" id="lfc:LFE_1712"/>
<dbReference type="EMBL" id="AP012342">
    <property type="protein sequence ID" value="BAM07392.1"/>
    <property type="molecule type" value="Genomic_DNA"/>
</dbReference>
<dbReference type="Pfam" id="PF12002">
    <property type="entry name" value="MgsA_C"/>
    <property type="match status" value="1"/>
</dbReference>
<keyword evidence="9" id="KW-1185">Reference proteome</keyword>
<dbReference type="GO" id="GO:0003677">
    <property type="term" value="F:DNA binding"/>
    <property type="evidence" value="ECO:0007669"/>
    <property type="project" value="InterPro"/>
</dbReference>
<gene>
    <name evidence="8" type="ordered locus">LFE_1712</name>
</gene>
<accession>I0IQ43</accession>
<evidence type="ECO:0000256" key="1">
    <source>
        <dbReference type="ARBA" id="ARBA00002393"/>
    </source>
</evidence>
<organism evidence="8 9">
    <name type="scientific">Leptospirillum ferrooxidans (strain C2-3)</name>
    <dbReference type="NCBI Taxonomy" id="1162668"/>
    <lineage>
        <taxon>Bacteria</taxon>
        <taxon>Pseudomonadati</taxon>
        <taxon>Nitrospirota</taxon>
        <taxon>Nitrospiria</taxon>
        <taxon>Nitrospirales</taxon>
        <taxon>Nitrospiraceae</taxon>
        <taxon>Leptospirillum</taxon>
    </lineage>
</organism>
<evidence type="ECO:0000313" key="9">
    <source>
        <dbReference type="Proteomes" id="UP000007382"/>
    </source>
</evidence>
<dbReference type="Gene3D" id="1.10.8.60">
    <property type="match status" value="1"/>
</dbReference>
<evidence type="ECO:0000259" key="7">
    <source>
        <dbReference type="SMART" id="SM00382"/>
    </source>
</evidence>
<feature type="compositionally biased region" description="Basic and acidic residues" evidence="6">
    <location>
        <begin position="414"/>
        <end position="425"/>
    </location>
</feature>
<dbReference type="InterPro" id="IPR027417">
    <property type="entry name" value="P-loop_NTPase"/>
</dbReference>
<dbReference type="SUPFAM" id="SSF48019">
    <property type="entry name" value="post-AAA+ oligomerization domain-like"/>
    <property type="match status" value="1"/>
</dbReference>
<dbReference type="InterPro" id="IPR021886">
    <property type="entry name" value="MgsA_C"/>
</dbReference>
<dbReference type="InterPro" id="IPR003593">
    <property type="entry name" value="AAA+_ATPase"/>
</dbReference>
<dbReference type="GO" id="GO:0000731">
    <property type="term" value="P:DNA synthesis involved in DNA repair"/>
    <property type="evidence" value="ECO:0007669"/>
    <property type="project" value="TreeGrafter"/>
</dbReference>
<dbReference type="GO" id="GO:0016887">
    <property type="term" value="F:ATP hydrolysis activity"/>
    <property type="evidence" value="ECO:0007669"/>
    <property type="project" value="InterPro"/>
</dbReference>
<dbReference type="PANTHER" id="PTHR13779:SF7">
    <property type="entry name" value="ATPASE WRNIP1"/>
    <property type="match status" value="1"/>
</dbReference>
<keyword evidence="4" id="KW-0547">Nucleotide-binding</keyword>
<feature type="domain" description="AAA+ ATPase" evidence="7">
    <location>
        <begin position="52"/>
        <end position="171"/>
    </location>
</feature>
<dbReference type="CDD" id="cd18139">
    <property type="entry name" value="HLD_clamp_RarA"/>
    <property type="match status" value="1"/>
</dbReference>
<dbReference type="STRING" id="1162668.LFE_1712"/>
<dbReference type="HOGENOM" id="CLU_017985_1_3_0"/>
<dbReference type="Pfam" id="PF16193">
    <property type="entry name" value="AAA_assoc_2"/>
    <property type="match status" value="1"/>
</dbReference>
<evidence type="ECO:0000256" key="5">
    <source>
        <dbReference type="ARBA" id="ARBA00022840"/>
    </source>
</evidence>
<dbReference type="InterPro" id="IPR003959">
    <property type="entry name" value="ATPase_AAA_core"/>
</dbReference>
<proteinExistence type="inferred from homology"/>
<dbReference type="FunFam" id="1.20.272.10:FF:000001">
    <property type="entry name" value="Putative AAA family ATPase"/>
    <property type="match status" value="1"/>
</dbReference>
<comment type="similarity">
    <text evidence="2">Belongs to the AAA ATPase family. RarA/MGS1/WRNIP1 subfamily.</text>
</comment>
<dbReference type="GO" id="GO:0017116">
    <property type="term" value="F:single-stranded DNA helicase activity"/>
    <property type="evidence" value="ECO:0007669"/>
    <property type="project" value="TreeGrafter"/>
</dbReference>
<dbReference type="InterPro" id="IPR008921">
    <property type="entry name" value="DNA_pol3_clamp-load_cplx_C"/>
</dbReference>
<dbReference type="Gene3D" id="1.10.3710.10">
    <property type="entry name" value="DNA polymerase III clamp loader subunits, C-terminal domain"/>
    <property type="match status" value="1"/>
</dbReference>
<dbReference type="Gene3D" id="1.20.272.10">
    <property type="match status" value="1"/>
</dbReference>
<dbReference type="eggNOG" id="COG2256">
    <property type="taxonomic scope" value="Bacteria"/>
</dbReference>
<protein>
    <recommendedName>
        <fullName evidence="3">Replication-associated recombination protein A</fullName>
    </recommendedName>
</protein>
<dbReference type="GO" id="GO:0006261">
    <property type="term" value="P:DNA-templated DNA replication"/>
    <property type="evidence" value="ECO:0007669"/>
    <property type="project" value="TreeGrafter"/>
</dbReference>
<dbReference type="RefSeq" id="WP_014449877.1">
    <property type="nucleotide sequence ID" value="NC_017094.1"/>
</dbReference>
<dbReference type="InterPro" id="IPR051314">
    <property type="entry name" value="AAA_ATPase_RarA/MGS1/WRNIP1"/>
</dbReference>
<dbReference type="OrthoDB" id="9778364at2"/>
<dbReference type="CDD" id="cd00009">
    <property type="entry name" value="AAA"/>
    <property type="match status" value="1"/>
</dbReference>